<dbReference type="AlphaFoldDB" id="A0A0C7NNW6"/>
<name>A0A0C7NNW6_DEFTU</name>
<dbReference type="OrthoDB" id="47019at2"/>
<dbReference type="KEGG" id="dtn:DTL3_0276"/>
<keyword evidence="2" id="KW-1185">Reference proteome</keyword>
<proteinExistence type="predicted"/>
<organism evidence="1 2">
    <name type="scientific">Defluviitoga tunisiensis</name>
    <dbReference type="NCBI Taxonomy" id="1006576"/>
    <lineage>
        <taxon>Bacteria</taxon>
        <taxon>Thermotogati</taxon>
        <taxon>Thermotogota</taxon>
        <taxon>Thermotogae</taxon>
        <taxon>Petrotogales</taxon>
        <taxon>Petrotogaceae</taxon>
        <taxon>Defluviitoga</taxon>
    </lineage>
</organism>
<dbReference type="EMBL" id="LN824141">
    <property type="protein sequence ID" value="CEP77607.1"/>
    <property type="molecule type" value="Genomic_DNA"/>
</dbReference>
<dbReference type="STRING" id="1006576.DTL3_0276"/>
<dbReference type="Proteomes" id="UP000032809">
    <property type="component" value="Chromosome I"/>
</dbReference>
<accession>A0A0C7NNW6</accession>
<evidence type="ECO:0008006" key="3">
    <source>
        <dbReference type="Google" id="ProtNLM"/>
    </source>
</evidence>
<protein>
    <recommendedName>
        <fullName evidence="3">Outer membrane protein beta-barrel domain-containing protein</fullName>
    </recommendedName>
</protein>
<dbReference type="HOGENOM" id="CLU_1591801_0_0_0"/>
<sequence>MFKKILLQLLVVVVFTVSSVYAFEFSLTPSYSYTLSKDIEKVDYLGARMSFLIPTEDNKSINYGPYVGIFYNYKLLEQAHVQEQAGISLGLHMKYCANIIQNFYFVISAFGGVHTEDFFKNFNTEISVNAGLGYNNYFLMVGYETRYYPNEFTVNYLPITIGVSFQF</sequence>
<dbReference type="RefSeq" id="WP_045087203.1">
    <property type="nucleotide sequence ID" value="NZ_LN824141.1"/>
</dbReference>
<reference evidence="2" key="1">
    <citation type="submission" date="2014-11" db="EMBL/GenBank/DDBJ databases">
        <authorList>
            <person name="Wibberg D."/>
        </authorList>
    </citation>
    <scope>NUCLEOTIDE SEQUENCE [LARGE SCALE GENOMIC DNA]</scope>
    <source>
        <strain evidence="2">L3</strain>
    </source>
</reference>
<gene>
    <name evidence="1" type="ORF">DTL3_0276</name>
</gene>
<evidence type="ECO:0000313" key="1">
    <source>
        <dbReference type="EMBL" id="CEP77607.1"/>
    </source>
</evidence>
<evidence type="ECO:0000313" key="2">
    <source>
        <dbReference type="Proteomes" id="UP000032809"/>
    </source>
</evidence>